<feature type="chain" id="PRO_5009325332" description="Cytochrome P450" evidence="16">
    <location>
        <begin position="22"/>
        <end position="510"/>
    </location>
</feature>
<evidence type="ECO:0000256" key="16">
    <source>
        <dbReference type="SAM" id="SignalP"/>
    </source>
</evidence>
<dbReference type="SUPFAM" id="SSF48264">
    <property type="entry name" value="Cytochrome P450"/>
    <property type="match status" value="1"/>
</dbReference>
<evidence type="ECO:0000256" key="7">
    <source>
        <dbReference type="ARBA" id="ARBA00022723"/>
    </source>
</evidence>
<keyword evidence="13" id="KW-0472">Membrane</keyword>
<reference evidence="17" key="1">
    <citation type="submission" date="2020-05" db="UniProtKB">
        <authorList>
            <consortium name="EnsemblMetazoa"/>
        </authorList>
    </citation>
    <scope>IDENTIFICATION</scope>
    <source>
        <strain evidence="17">USDA</strain>
    </source>
</reference>
<dbReference type="Gene3D" id="1.10.630.10">
    <property type="entry name" value="Cytochrome P450"/>
    <property type="match status" value="1"/>
</dbReference>
<accession>A0A1I8NNJ6</accession>
<dbReference type="GO" id="GO:0016705">
    <property type="term" value="F:oxidoreductase activity, acting on paired donors, with incorporation or reduction of molecular oxygen"/>
    <property type="evidence" value="ECO:0007669"/>
    <property type="project" value="InterPro"/>
</dbReference>
<evidence type="ECO:0000313" key="17">
    <source>
        <dbReference type="EnsemblMetazoa" id="SCAU000644-PA"/>
    </source>
</evidence>
<protein>
    <recommendedName>
        <fullName evidence="19">Cytochrome P450</fullName>
    </recommendedName>
</protein>
<comment type="similarity">
    <text evidence="5 15">Belongs to the cytochrome P450 family.</text>
</comment>
<evidence type="ECO:0000256" key="4">
    <source>
        <dbReference type="ARBA" id="ARBA00004406"/>
    </source>
</evidence>
<dbReference type="Pfam" id="PF00067">
    <property type="entry name" value="p450"/>
    <property type="match status" value="1"/>
</dbReference>
<keyword evidence="6 14" id="KW-0349">Heme</keyword>
<evidence type="ECO:0000256" key="14">
    <source>
        <dbReference type="PIRSR" id="PIRSR602401-1"/>
    </source>
</evidence>
<evidence type="ECO:0000256" key="13">
    <source>
        <dbReference type="ARBA" id="ARBA00023136"/>
    </source>
</evidence>
<dbReference type="InterPro" id="IPR002401">
    <property type="entry name" value="Cyt_P450_E_grp-I"/>
</dbReference>
<dbReference type="InterPro" id="IPR001128">
    <property type="entry name" value="Cyt_P450"/>
</dbReference>
<organism evidence="17 18">
    <name type="scientific">Stomoxys calcitrans</name>
    <name type="common">Stable fly</name>
    <name type="synonym">Conops calcitrans</name>
    <dbReference type="NCBI Taxonomy" id="35570"/>
    <lineage>
        <taxon>Eukaryota</taxon>
        <taxon>Metazoa</taxon>
        <taxon>Ecdysozoa</taxon>
        <taxon>Arthropoda</taxon>
        <taxon>Hexapoda</taxon>
        <taxon>Insecta</taxon>
        <taxon>Pterygota</taxon>
        <taxon>Neoptera</taxon>
        <taxon>Endopterygota</taxon>
        <taxon>Diptera</taxon>
        <taxon>Brachycera</taxon>
        <taxon>Muscomorpha</taxon>
        <taxon>Muscoidea</taxon>
        <taxon>Muscidae</taxon>
        <taxon>Stomoxys</taxon>
    </lineage>
</organism>
<keyword evidence="9" id="KW-0492">Microsome</keyword>
<gene>
    <name evidence="17" type="primary">106083090</name>
</gene>
<dbReference type="Proteomes" id="UP000095300">
    <property type="component" value="Unassembled WGS sequence"/>
</dbReference>
<dbReference type="AlphaFoldDB" id="A0A1I8NNJ6"/>
<dbReference type="InterPro" id="IPR050476">
    <property type="entry name" value="Insect_CytP450_Detox"/>
</dbReference>
<dbReference type="PANTHER" id="PTHR24292:SF54">
    <property type="entry name" value="CYP9F3-RELATED"/>
    <property type="match status" value="1"/>
</dbReference>
<evidence type="ECO:0000313" key="18">
    <source>
        <dbReference type="Proteomes" id="UP000095300"/>
    </source>
</evidence>
<evidence type="ECO:0000256" key="15">
    <source>
        <dbReference type="RuleBase" id="RU000461"/>
    </source>
</evidence>
<dbReference type="FunFam" id="1.10.630.10:FF:000042">
    <property type="entry name" value="Cytochrome P450"/>
    <property type="match status" value="1"/>
</dbReference>
<keyword evidence="18" id="KW-1185">Reference proteome</keyword>
<evidence type="ECO:0000256" key="8">
    <source>
        <dbReference type="ARBA" id="ARBA00022824"/>
    </source>
</evidence>
<dbReference type="GO" id="GO:0004497">
    <property type="term" value="F:monooxygenase activity"/>
    <property type="evidence" value="ECO:0007669"/>
    <property type="project" value="UniProtKB-KW"/>
</dbReference>
<evidence type="ECO:0008006" key="19">
    <source>
        <dbReference type="Google" id="ProtNLM"/>
    </source>
</evidence>
<evidence type="ECO:0000256" key="1">
    <source>
        <dbReference type="ARBA" id="ARBA00001971"/>
    </source>
</evidence>
<dbReference type="PRINTS" id="PR00385">
    <property type="entry name" value="P450"/>
</dbReference>
<name>A0A1I8NNJ6_STOCA</name>
<keyword evidence="8" id="KW-0256">Endoplasmic reticulum</keyword>
<keyword evidence="12 15" id="KW-0503">Monooxygenase</keyword>
<sequence length="510" mass="59607">MWFEILIFTSVLLYLLYRASTVNHDFFKKRGIPFAKPIPFLGNFWEMLMGGRSMLNVLYDIYNEHNGKVYGVFDQSQPVLMIKDPELIKQITVKDFDHFVNHRTFPNADDTKHLFAASLFMMQDNKWKDMRSTLSPAFTGSKMRSMFQLMNEVAQHTLTHLKSQTELKSPQGLELEIKDFITRYTNDIIASTAFGLQVNSYRDADNEFYSSGKIMTTFTLKQGLTFFLFGYFSKIMNFFNIDLFDKKSTNYFMRLVLDTMKYRQQHNIFRPDMINILMEARGMLKGHDKITNREWTDIDIVGQCFLFFFAGFETSSSLSCFTIHELMENPDIQEKLFEEVEEVNQQLNGQPPTYEAIMEMKYMDMVLKESLRKWPPATVVDRKCNTDITYDLDDGMKVDLKKGDGVWLPIAALHRDPKYFENPTKFDPERFSEENKDAINQFAYMPFGVGPRNCIGSRFALLETKVLVYYLLREFKFEKASKTCIPLELKASGLQLAAKNGFWIKFVPRL</sequence>
<dbReference type="PROSITE" id="PS00086">
    <property type="entry name" value="CYTOCHROME_P450"/>
    <property type="match status" value="1"/>
</dbReference>
<dbReference type="InterPro" id="IPR017972">
    <property type="entry name" value="Cyt_P450_CS"/>
</dbReference>
<evidence type="ECO:0000256" key="6">
    <source>
        <dbReference type="ARBA" id="ARBA00022617"/>
    </source>
</evidence>
<evidence type="ECO:0000256" key="3">
    <source>
        <dbReference type="ARBA" id="ARBA00004174"/>
    </source>
</evidence>
<dbReference type="OrthoDB" id="2789670at2759"/>
<keyword evidence="7 14" id="KW-0479">Metal-binding</keyword>
<dbReference type="PRINTS" id="PR00463">
    <property type="entry name" value="EP450I"/>
</dbReference>
<dbReference type="PANTHER" id="PTHR24292">
    <property type="entry name" value="CYTOCHROME P450"/>
    <property type="match status" value="1"/>
</dbReference>
<keyword evidence="16" id="KW-0732">Signal</keyword>
<comment type="cofactor">
    <cofactor evidence="1 14">
        <name>heme</name>
        <dbReference type="ChEBI" id="CHEBI:30413"/>
    </cofactor>
</comment>
<dbReference type="GO" id="GO:0020037">
    <property type="term" value="F:heme binding"/>
    <property type="evidence" value="ECO:0007669"/>
    <property type="project" value="InterPro"/>
</dbReference>
<evidence type="ECO:0000256" key="11">
    <source>
        <dbReference type="ARBA" id="ARBA00023004"/>
    </source>
</evidence>
<evidence type="ECO:0000256" key="10">
    <source>
        <dbReference type="ARBA" id="ARBA00023002"/>
    </source>
</evidence>
<feature type="binding site" description="axial binding residue" evidence="14">
    <location>
        <position position="454"/>
    </location>
    <ligand>
        <name>heme</name>
        <dbReference type="ChEBI" id="CHEBI:30413"/>
    </ligand>
    <ligandPart>
        <name>Fe</name>
        <dbReference type="ChEBI" id="CHEBI:18248"/>
    </ligandPart>
</feature>
<comment type="function">
    <text evidence="2">May be involved in the metabolism of insect hormones and in the breakdown of synthetic insecticides.</text>
</comment>
<dbReference type="InterPro" id="IPR036396">
    <property type="entry name" value="Cyt_P450_sf"/>
</dbReference>
<keyword evidence="11 14" id="KW-0408">Iron</keyword>
<dbReference type="GO" id="GO:0005789">
    <property type="term" value="C:endoplasmic reticulum membrane"/>
    <property type="evidence" value="ECO:0007669"/>
    <property type="project" value="UniProtKB-SubCell"/>
</dbReference>
<evidence type="ECO:0000256" key="5">
    <source>
        <dbReference type="ARBA" id="ARBA00010617"/>
    </source>
</evidence>
<dbReference type="CDD" id="cd11056">
    <property type="entry name" value="CYP6-like"/>
    <property type="match status" value="1"/>
</dbReference>
<evidence type="ECO:0000256" key="9">
    <source>
        <dbReference type="ARBA" id="ARBA00022848"/>
    </source>
</evidence>
<dbReference type="EnsemblMetazoa" id="SCAU000644-RA">
    <property type="protein sequence ID" value="SCAU000644-PA"/>
    <property type="gene ID" value="SCAU000644"/>
</dbReference>
<evidence type="ECO:0000256" key="12">
    <source>
        <dbReference type="ARBA" id="ARBA00023033"/>
    </source>
</evidence>
<feature type="signal peptide" evidence="16">
    <location>
        <begin position="1"/>
        <end position="21"/>
    </location>
</feature>
<evidence type="ECO:0000256" key="2">
    <source>
        <dbReference type="ARBA" id="ARBA00003690"/>
    </source>
</evidence>
<comment type="subcellular location">
    <subcellularLocation>
        <location evidence="4">Endoplasmic reticulum membrane</location>
        <topology evidence="4">Peripheral membrane protein</topology>
    </subcellularLocation>
    <subcellularLocation>
        <location evidence="3">Microsome membrane</location>
        <topology evidence="3">Peripheral membrane protein</topology>
    </subcellularLocation>
</comment>
<proteinExistence type="inferred from homology"/>
<dbReference type="VEuPathDB" id="VectorBase:SCAU000644"/>
<dbReference type="GO" id="GO:0005506">
    <property type="term" value="F:iron ion binding"/>
    <property type="evidence" value="ECO:0007669"/>
    <property type="project" value="InterPro"/>
</dbReference>
<keyword evidence="10 15" id="KW-0560">Oxidoreductase</keyword>
<dbReference type="STRING" id="35570.A0A1I8NNJ6"/>